<dbReference type="AlphaFoldDB" id="A0A7W5H7N7"/>
<keyword evidence="1" id="KW-0472">Membrane</keyword>
<gene>
    <name evidence="2" type="ORF">FHS27_004052</name>
</gene>
<evidence type="ECO:0000313" key="2">
    <source>
        <dbReference type="EMBL" id="MBB3208225.1"/>
    </source>
</evidence>
<dbReference type="RefSeq" id="WP_184306451.1">
    <property type="nucleotide sequence ID" value="NZ_JACHXU010000014.1"/>
</dbReference>
<evidence type="ECO:0000313" key="3">
    <source>
        <dbReference type="Proteomes" id="UP000536179"/>
    </source>
</evidence>
<dbReference type="Proteomes" id="UP000536179">
    <property type="component" value="Unassembled WGS sequence"/>
</dbReference>
<keyword evidence="3" id="KW-1185">Reference proteome</keyword>
<reference evidence="2 3" key="1">
    <citation type="submission" date="2020-08" db="EMBL/GenBank/DDBJ databases">
        <title>Genomic Encyclopedia of Type Strains, Phase III (KMG-III): the genomes of soil and plant-associated and newly described type strains.</title>
        <authorList>
            <person name="Whitman W."/>
        </authorList>
    </citation>
    <scope>NUCLEOTIDE SEQUENCE [LARGE SCALE GENOMIC DNA]</scope>
    <source>
        <strain evidence="2 3">CECT 8075</strain>
    </source>
</reference>
<sequence>MVANASDSEFFRCPITAENSSAWLRIRRRRVNVQLQEASIDGFTILVRALDSTQLRIGEPWLLLHDGATLEVQAQWFFQAADGRVQIGLRRLRDLTPPPVIGGWLPNIFARPKMPDYSSSSLVLTCGILLMLLSLALPGVGDKLGTSTRISAAINSVFGGIRSAFGNWL</sequence>
<evidence type="ECO:0000256" key="1">
    <source>
        <dbReference type="SAM" id="Phobius"/>
    </source>
</evidence>
<proteinExistence type="predicted"/>
<name>A0A7W5H7N7_9BACT</name>
<keyword evidence="1" id="KW-0812">Transmembrane</keyword>
<comment type="caution">
    <text evidence="2">The sequence shown here is derived from an EMBL/GenBank/DDBJ whole genome shotgun (WGS) entry which is preliminary data.</text>
</comment>
<keyword evidence="1" id="KW-1133">Transmembrane helix</keyword>
<accession>A0A7W5H7N7</accession>
<feature type="transmembrane region" description="Helical" evidence="1">
    <location>
        <begin position="121"/>
        <end position="141"/>
    </location>
</feature>
<organism evidence="2 3">
    <name type="scientific">Aporhodopirellula rubra</name>
    <dbReference type="NCBI Taxonomy" id="980271"/>
    <lineage>
        <taxon>Bacteria</taxon>
        <taxon>Pseudomonadati</taxon>
        <taxon>Planctomycetota</taxon>
        <taxon>Planctomycetia</taxon>
        <taxon>Pirellulales</taxon>
        <taxon>Pirellulaceae</taxon>
        <taxon>Aporhodopirellula</taxon>
    </lineage>
</organism>
<protein>
    <submittedName>
        <fullName evidence="2">Uncharacterized protein</fullName>
    </submittedName>
</protein>
<dbReference type="EMBL" id="JACHXU010000014">
    <property type="protein sequence ID" value="MBB3208225.1"/>
    <property type="molecule type" value="Genomic_DNA"/>
</dbReference>